<dbReference type="GO" id="GO:0045892">
    <property type="term" value="P:negative regulation of DNA-templated transcription"/>
    <property type="evidence" value="ECO:0007669"/>
    <property type="project" value="TreeGrafter"/>
</dbReference>
<dbReference type="PROSITE" id="PS51078">
    <property type="entry name" value="ICLR_ED"/>
    <property type="match status" value="1"/>
</dbReference>
<dbReference type="InterPro" id="IPR036388">
    <property type="entry name" value="WH-like_DNA-bd_sf"/>
</dbReference>
<comment type="caution">
    <text evidence="6">The sequence shown here is derived from an EMBL/GenBank/DDBJ whole genome shotgun (WGS) entry which is preliminary data.</text>
</comment>
<dbReference type="InterPro" id="IPR036390">
    <property type="entry name" value="WH_DNA-bd_sf"/>
</dbReference>
<dbReference type="EMBL" id="BOMB01000054">
    <property type="protein sequence ID" value="GID16223.1"/>
    <property type="molecule type" value="Genomic_DNA"/>
</dbReference>
<dbReference type="GO" id="GO:0003677">
    <property type="term" value="F:DNA binding"/>
    <property type="evidence" value="ECO:0007669"/>
    <property type="project" value="UniProtKB-KW"/>
</dbReference>
<dbReference type="PROSITE" id="PS51077">
    <property type="entry name" value="HTH_ICLR"/>
    <property type="match status" value="1"/>
</dbReference>
<organism evidence="6 7">
    <name type="scientific">Actinocatenispora rupis</name>
    <dbReference type="NCBI Taxonomy" id="519421"/>
    <lineage>
        <taxon>Bacteria</taxon>
        <taxon>Bacillati</taxon>
        <taxon>Actinomycetota</taxon>
        <taxon>Actinomycetes</taxon>
        <taxon>Micromonosporales</taxon>
        <taxon>Micromonosporaceae</taxon>
        <taxon>Actinocatenispora</taxon>
    </lineage>
</organism>
<proteinExistence type="predicted"/>
<dbReference type="Gene3D" id="1.10.10.10">
    <property type="entry name" value="Winged helix-like DNA-binding domain superfamily/Winged helix DNA-binding domain"/>
    <property type="match status" value="1"/>
</dbReference>
<dbReference type="SMART" id="SM00346">
    <property type="entry name" value="HTH_ICLR"/>
    <property type="match status" value="1"/>
</dbReference>
<dbReference type="PANTHER" id="PTHR30136">
    <property type="entry name" value="HELIX-TURN-HELIX TRANSCRIPTIONAL REGULATOR, ICLR FAMILY"/>
    <property type="match status" value="1"/>
</dbReference>
<reference evidence="6" key="1">
    <citation type="submission" date="2021-01" db="EMBL/GenBank/DDBJ databases">
        <title>Whole genome shotgun sequence of Actinocatenispora rupis NBRC 107355.</title>
        <authorList>
            <person name="Komaki H."/>
            <person name="Tamura T."/>
        </authorList>
    </citation>
    <scope>NUCLEOTIDE SEQUENCE</scope>
    <source>
        <strain evidence="6">NBRC 107355</strain>
    </source>
</reference>
<dbReference type="InterPro" id="IPR014757">
    <property type="entry name" value="Tscrpt_reg_IclR_C"/>
</dbReference>
<protein>
    <submittedName>
        <fullName evidence="6">IclR family transcriptional regulator</fullName>
    </submittedName>
</protein>
<evidence type="ECO:0000256" key="2">
    <source>
        <dbReference type="ARBA" id="ARBA00023125"/>
    </source>
</evidence>
<evidence type="ECO:0000313" key="7">
    <source>
        <dbReference type="Proteomes" id="UP000612808"/>
    </source>
</evidence>
<evidence type="ECO:0000259" key="4">
    <source>
        <dbReference type="PROSITE" id="PS51077"/>
    </source>
</evidence>
<feature type="domain" description="IclR-ED" evidence="5">
    <location>
        <begin position="82"/>
        <end position="263"/>
    </location>
</feature>
<dbReference type="Pfam" id="PF01614">
    <property type="entry name" value="IclR_C"/>
    <property type="match status" value="1"/>
</dbReference>
<keyword evidence="2" id="KW-0238">DNA-binding</keyword>
<gene>
    <name evidence="6" type="ORF">Aru02nite_71120</name>
</gene>
<dbReference type="SUPFAM" id="SSF55781">
    <property type="entry name" value="GAF domain-like"/>
    <property type="match status" value="1"/>
</dbReference>
<evidence type="ECO:0000256" key="3">
    <source>
        <dbReference type="ARBA" id="ARBA00023163"/>
    </source>
</evidence>
<dbReference type="SUPFAM" id="SSF46785">
    <property type="entry name" value="Winged helix' DNA-binding domain"/>
    <property type="match status" value="1"/>
</dbReference>
<evidence type="ECO:0000256" key="1">
    <source>
        <dbReference type="ARBA" id="ARBA00023015"/>
    </source>
</evidence>
<dbReference type="AlphaFoldDB" id="A0A8J3J939"/>
<dbReference type="Gene3D" id="3.30.450.40">
    <property type="match status" value="1"/>
</dbReference>
<evidence type="ECO:0000313" key="6">
    <source>
        <dbReference type="EMBL" id="GID16223.1"/>
    </source>
</evidence>
<accession>A0A8J3J939</accession>
<evidence type="ECO:0000259" key="5">
    <source>
        <dbReference type="PROSITE" id="PS51078"/>
    </source>
</evidence>
<dbReference type="InterPro" id="IPR050707">
    <property type="entry name" value="HTH_MetabolicPath_Reg"/>
</dbReference>
<keyword evidence="7" id="KW-1185">Reference proteome</keyword>
<dbReference type="InterPro" id="IPR011991">
    <property type="entry name" value="ArsR-like_HTH"/>
</dbReference>
<sequence>MMTPTRPNPTITIGPKKGASSMISRIIRTFELLTKEPLTAAELARELDINRSTALRLLAELTETGYVTRDAATKRFTLVPSQFLDLVPQRESVSESPASITPVLAEIRDHTGEATILGVPSGTTMVYLAYYSTFHAVAVVEQLGTVRPMHCSALGKAYLSAVDPTTQQGLLRRMSYREGTEHAAHSETDLRSRVRQARRDGFALDLDETFDACRCVAVPLYIKGSLIGAVGISGPSSRLPESRMRELGAYLTTKLAETDRLFI</sequence>
<feature type="domain" description="HTH iclR-type" evidence="4">
    <location>
        <begin position="20"/>
        <end position="80"/>
    </location>
</feature>
<dbReference type="PANTHER" id="PTHR30136:SF35">
    <property type="entry name" value="HTH-TYPE TRANSCRIPTIONAL REGULATOR RV1719"/>
    <property type="match status" value="1"/>
</dbReference>
<dbReference type="GO" id="GO:0003700">
    <property type="term" value="F:DNA-binding transcription factor activity"/>
    <property type="evidence" value="ECO:0007669"/>
    <property type="project" value="TreeGrafter"/>
</dbReference>
<keyword evidence="3" id="KW-0804">Transcription</keyword>
<dbReference type="InterPro" id="IPR029016">
    <property type="entry name" value="GAF-like_dom_sf"/>
</dbReference>
<dbReference type="InterPro" id="IPR005471">
    <property type="entry name" value="Tscrpt_reg_IclR_N"/>
</dbReference>
<dbReference type="Pfam" id="PF09339">
    <property type="entry name" value="HTH_IclR"/>
    <property type="match status" value="1"/>
</dbReference>
<name>A0A8J3J939_9ACTN</name>
<dbReference type="Proteomes" id="UP000612808">
    <property type="component" value="Unassembled WGS sequence"/>
</dbReference>
<dbReference type="CDD" id="cd00090">
    <property type="entry name" value="HTH_ARSR"/>
    <property type="match status" value="1"/>
</dbReference>
<keyword evidence="1" id="KW-0805">Transcription regulation</keyword>